<feature type="compositionally biased region" description="Pro residues" evidence="3">
    <location>
        <begin position="137"/>
        <end position="153"/>
    </location>
</feature>
<accession>A0ABP3E266</accession>
<dbReference type="RefSeq" id="WP_344650319.1">
    <property type="nucleotide sequence ID" value="NZ_BAAAGX010000016.1"/>
</dbReference>
<evidence type="ECO:0000313" key="6">
    <source>
        <dbReference type="Proteomes" id="UP001500967"/>
    </source>
</evidence>
<evidence type="ECO:0000256" key="1">
    <source>
        <dbReference type="ARBA" id="ARBA00022553"/>
    </source>
</evidence>
<feature type="domain" description="Response regulatory" evidence="4">
    <location>
        <begin position="3"/>
        <end position="119"/>
    </location>
</feature>
<dbReference type="Gene3D" id="3.40.50.2300">
    <property type="match status" value="1"/>
</dbReference>
<dbReference type="InterPro" id="IPR050595">
    <property type="entry name" value="Bact_response_regulator"/>
</dbReference>
<keyword evidence="6" id="KW-1185">Reference proteome</keyword>
<evidence type="ECO:0000256" key="3">
    <source>
        <dbReference type="SAM" id="MobiDB-lite"/>
    </source>
</evidence>
<organism evidence="5 6">
    <name type="scientific">Cryptosporangium japonicum</name>
    <dbReference type="NCBI Taxonomy" id="80872"/>
    <lineage>
        <taxon>Bacteria</taxon>
        <taxon>Bacillati</taxon>
        <taxon>Actinomycetota</taxon>
        <taxon>Actinomycetes</taxon>
        <taxon>Cryptosporangiales</taxon>
        <taxon>Cryptosporangiaceae</taxon>
        <taxon>Cryptosporangium</taxon>
    </lineage>
</organism>
<feature type="region of interest" description="Disordered" evidence="3">
    <location>
        <begin position="132"/>
        <end position="166"/>
    </location>
</feature>
<sequence length="203" mass="21193">MGAIVIAEDDPDIRAMITQKLSRAGHQVTAAEDGAAAIVAVKRSVPDVVVLDMQMPGLSGLDVVRLIRADPATARVPVIMVTSHSQPQYIGESFNSGADDFLAKPFSPRELAARIEHLMNGSPDVDDDQLIGAPAPGSVPTPAPMPVPVPGVPPADRATPAPTADRTVPAPVAETVAAALVATEEAEAKVGRRRFFRLLTSDV</sequence>
<dbReference type="Proteomes" id="UP001500967">
    <property type="component" value="Unassembled WGS sequence"/>
</dbReference>
<reference evidence="6" key="1">
    <citation type="journal article" date="2019" name="Int. J. Syst. Evol. Microbiol.">
        <title>The Global Catalogue of Microorganisms (GCM) 10K type strain sequencing project: providing services to taxonomists for standard genome sequencing and annotation.</title>
        <authorList>
            <consortium name="The Broad Institute Genomics Platform"/>
            <consortium name="The Broad Institute Genome Sequencing Center for Infectious Disease"/>
            <person name="Wu L."/>
            <person name="Ma J."/>
        </authorList>
    </citation>
    <scope>NUCLEOTIDE SEQUENCE [LARGE SCALE GENOMIC DNA]</scope>
    <source>
        <strain evidence="6">JCM 10425</strain>
    </source>
</reference>
<evidence type="ECO:0000256" key="2">
    <source>
        <dbReference type="PROSITE-ProRule" id="PRU00169"/>
    </source>
</evidence>
<dbReference type="SMART" id="SM00448">
    <property type="entry name" value="REC"/>
    <property type="match status" value="1"/>
</dbReference>
<keyword evidence="1 2" id="KW-0597">Phosphoprotein</keyword>
<comment type="caution">
    <text evidence="5">The sequence shown here is derived from an EMBL/GenBank/DDBJ whole genome shotgun (WGS) entry which is preliminary data.</text>
</comment>
<name>A0ABP3E266_9ACTN</name>
<evidence type="ECO:0000259" key="4">
    <source>
        <dbReference type="PROSITE" id="PS50110"/>
    </source>
</evidence>
<dbReference type="SUPFAM" id="SSF52172">
    <property type="entry name" value="CheY-like"/>
    <property type="match status" value="1"/>
</dbReference>
<dbReference type="EMBL" id="BAAAGX010000016">
    <property type="protein sequence ID" value="GAA0250350.1"/>
    <property type="molecule type" value="Genomic_DNA"/>
</dbReference>
<dbReference type="PROSITE" id="PS50110">
    <property type="entry name" value="RESPONSE_REGULATORY"/>
    <property type="match status" value="1"/>
</dbReference>
<protein>
    <recommendedName>
        <fullName evidence="4">Response regulatory domain-containing protein</fullName>
    </recommendedName>
</protein>
<dbReference type="InterPro" id="IPR001789">
    <property type="entry name" value="Sig_transdc_resp-reg_receiver"/>
</dbReference>
<gene>
    <name evidence="5" type="ORF">GCM10009539_39400</name>
</gene>
<feature type="compositionally biased region" description="Low complexity" evidence="3">
    <location>
        <begin position="154"/>
        <end position="166"/>
    </location>
</feature>
<evidence type="ECO:0000313" key="5">
    <source>
        <dbReference type="EMBL" id="GAA0250350.1"/>
    </source>
</evidence>
<feature type="modified residue" description="4-aspartylphosphate" evidence="2">
    <location>
        <position position="52"/>
    </location>
</feature>
<dbReference type="Pfam" id="PF00072">
    <property type="entry name" value="Response_reg"/>
    <property type="match status" value="1"/>
</dbReference>
<dbReference type="PANTHER" id="PTHR44591:SF23">
    <property type="entry name" value="CHEY SUBFAMILY"/>
    <property type="match status" value="1"/>
</dbReference>
<dbReference type="PANTHER" id="PTHR44591">
    <property type="entry name" value="STRESS RESPONSE REGULATOR PROTEIN 1"/>
    <property type="match status" value="1"/>
</dbReference>
<proteinExistence type="predicted"/>
<dbReference type="InterPro" id="IPR011006">
    <property type="entry name" value="CheY-like_superfamily"/>
</dbReference>